<evidence type="ECO:0000256" key="3">
    <source>
        <dbReference type="ARBA" id="ARBA00004744"/>
    </source>
</evidence>
<evidence type="ECO:0000256" key="7">
    <source>
        <dbReference type="ARBA" id="ARBA00022630"/>
    </source>
</evidence>
<dbReference type="InterPro" id="IPR002937">
    <property type="entry name" value="Amino_oxidase"/>
</dbReference>
<keyword evidence="8 11" id="KW-0274">FAD</keyword>
<dbReference type="PANTHER" id="PTHR42923:SF3">
    <property type="entry name" value="PROTOPORPHYRINOGEN OXIDASE"/>
    <property type="match status" value="1"/>
</dbReference>
<evidence type="ECO:0000313" key="14">
    <source>
        <dbReference type="EMBL" id="TQE97212.1"/>
    </source>
</evidence>
<gene>
    <name evidence="14" type="primary">hemG</name>
    <name evidence="14" type="ORF">FKZ61_04125</name>
</gene>
<keyword evidence="12" id="KW-0472">Membrane</keyword>
<dbReference type="PANTHER" id="PTHR42923">
    <property type="entry name" value="PROTOPORPHYRINOGEN OXIDASE"/>
    <property type="match status" value="1"/>
</dbReference>
<evidence type="ECO:0000256" key="12">
    <source>
        <dbReference type="SAM" id="Phobius"/>
    </source>
</evidence>
<dbReference type="AlphaFoldDB" id="A0A540VKG4"/>
<dbReference type="Gene3D" id="1.10.3110.10">
    <property type="entry name" value="protoporphyrinogen ix oxidase, domain 3"/>
    <property type="match status" value="1"/>
</dbReference>
<proteinExistence type="inferred from homology"/>
<dbReference type="FunCoup" id="A0A540VKG4">
    <property type="interactions" value="440"/>
</dbReference>
<dbReference type="InterPro" id="IPR050464">
    <property type="entry name" value="Zeta_carotene_desat/Oxidored"/>
</dbReference>
<name>A0A540VKG4_9CHLR</name>
<sequence length="501" mass="55486">MTSSPQPYHVVIVGGGITGLAAAYFLLTRSKTMDLPLQCTVLESSSRAGGKVYTELVDGYGPEPFVIEAGPDSFLTQKPWALELALELGLEERLLGTNDERRKTYVLLKGQPVPLPEGVVLIAPTRLQPFLESPLISPLGKLRMALDLILPPKRGNEDESLADFIRRRLGKEALDKIAEPLLAGIYNAEAEEQSLLATFPRLRELEKKHGSLIRGMLAGHRQRSAPNQEATGRPRSAFMSFRNGTQELIDALVKALPPGCLRLKSPVQVMGREHDGRYRVYNPIDPPFIADAVLMTTPSHVTGRLVANLAPDATFQLMYIRYVDTGTISLAYRREDVSHPLDGFGVVIPRSERRSINAITWTSSKFKHRAPEGYVLLRVFFGGSRTPHMMELDDEEILATVRRELGEILGIQAAPVFHRIFRWIEATPQYTVGHLKRVETIESVLPRNLLVAGSPYRGIGLPDCVHQAQLAAEKILANLARQARIGQTSIPAQAPTQARDR</sequence>
<evidence type="ECO:0000256" key="1">
    <source>
        <dbReference type="ARBA" id="ARBA00001755"/>
    </source>
</evidence>
<evidence type="ECO:0000256" key="9">
    <source>
        <dbReference type="ARBA" id="ARBA00023002"/>
    </source>
</evidence>
<dbReference type="GO" id="GO:0005737">
    <property type="term" value="C:cytoplasm"/>
    <property type="evidence" value="ECO:0007669"/>
    <property type="project" value="UniProtKB-SubCell"/>
</dbReference>
<evidence type="ECO:0000256" key="6">
    <source>
        <dbReference type="ARBA" id="ARBA00019046"/>
    </source>
</evidence>
<evidence type="ECO:0000256" key="10">
    <source>
        <dbReference type="ARBA" id="ARBA00023133"/>
    </source>
</evidence>
<dbReference type="EC" id="1.3.3.15" evidence="5 11"/>
<comment type="function">
    <text evidence="11">Involved in coproporphyrin-dependent heme b biosynthesis. Catalyzes the oxidation of coproporphyrinogen III to coproporphyrin III.</text>
</comment>
<evidence type="ECO:0000256" key="2">
    <source>
        <dbReference type="ARBA" id="ARBA00001974"/>
    </source>
</evidence>
<dbReference type="GO" id="GO:0006783">
    <property type="term" value="P:heme biosynthetic process"/>
    <property type="evidence" value="ECO:0007669"/>
    <property type="project" value="UniProtKB-UniRule"/>
</dbReference>
<dbReference type="Pfam" id="PF01593">
    <property type="entry name" value="Amino_oxidase"/>
    <property type="match status" value="1"/>
</dbReference>
<reference evidence="14 15" key="1">
    <citation type="submission" date="2019-06" db="EMBL/GenBank/DDBJ databases">
        <title>Genome sequence of Litorilinea aerophila BAA-2444.</title>
        <authorList>
            <person name="Maclea K.S."/>
            <person name="Maurais E.G."/>
            <person name="Iannazzi L.C."/>
        </authorList>
    </citation>
    <scope>NUCLEOTIDE SEQUENCE [LARGE SCALE GENOMIC DNA]</scope>
    <source>
        <strain evidence="14 15">ATCC BAA-2444</strain>
    </source>
</reference>
<dbReference type="InParanoid" id="A0A540VKG4"/>
<keyword evidence="12" id="KW-1133">Transmembrane helix</keyword>
<evidence type="ECO:0000256" key="4">
    <source>
        <dbReference type="ARBA" id="ARBA00008310"/>
    </source>
</evidence>
<dbReference type="RefSeq" id="WP_141608808.1">
    <property type="nucleotide sequence ID" value="NZ_VIGC02000004.1"/>
</dbReference>
<feature type="domain" description="Amine oxidase" evidence="13">
    <location>
        <begin position="17"/>
        <end position="476"/>
    </location>
</feature>
<evidence type="ECO:0000313" key="15">
    <source>
        <dbReference type="Proteomes" id="UP000317371"/>
    </source>
</evidence>
<dbReference type="NCBIfam" id="TIGR00562">
    <property type="entry name" value="proto_IX_ox"/>
    <property type="match status" value="1"/>
</dbReference>
<dbReference type="SUPFAM" id="SSF54373">
    <property type="entry name" value="FAD-linked reductases, C-terminal domain"/>
    <property type="match status" value="1"/>
</dbReference>
<protein>
    <recommendedName>
        <fullName evidence="6 11">Coproporphyrinogen III oxidase</fullName>
        <ecNumber evidence="5 11">1.3.3.15</ecNumber>
    </recommendedName>
</protein>
<keyword evidence="9 11" id="KW-0560">Oxidoreductase</keyword>
<dbReference type="OrthoDB" id="9805195at2"/>
<comment type="catalytic activity">
    <reaction evidence="1">
        <text>coproporphyrinogen III + 3 O2 = coproporphyrin III + 3 H2O2</text>
        <dbReference type="Rhea" id="RHEA:43436"/>
        <dbReference type="ChEBI" id="CHEBI:15379"/>
        <dbReference type="ChEBI" id="CHEBI:16240"/>
        <dbReference type="ChEBI" id="CHEBI:57309"/>
        <dbReference type="ChEBI" id="CHEBI:131725"/>
        <dbReference type="EC" id="1.3.3.15"/>
    </reaction>
    <physiologicalReaction direction="left-to-right" evidence="1">
        <dbReference type="Rhea" id="RHEA:43437"/>
    </physiologicalReaction>
</comment>
<evidence type="ECO:0000256" key="8">
    <source>
        <dbReference type="ARBA" id="ARBA00022827"/>
    </source>
</evidence>
<dbReference type="InterPro" id="IPR004572">
    <property type="entry name" value="Protoporphyrinogen_oxidase"/>
</dbReference>
<dbReference type="Proteomes" id="UP000317371">
    <property type="component" value="Unassembled WGS sequence"/>
</dbReference>
<keyword evidence="15" id="KW-1185">Reference proteome</keyword>
<organism evidence="14 15">
    <name type="scientific">Litorilinea aerophila</name>
    <dbReference type="NCBI Taxonomy" id="1204385"/>
    <lineage>
        <taxon>Bacteria</taxon>
        <taxon>Bacillati</taxon>
        <taxon>Chloroflexota</taxon>
        <taxon>Caldilineae</taxon>
        <taxon>Caldilineales</taxon>
        <taxon>Caldilineaceae</taxon>
        <taxon>Litorilinea</taxon>
    </lineage>
</organism>
<dbReference type="UniPathway" id="UPA00252"/>
<keyword evidence="10 11" id="KW-0350">Heme biosynthesis</keyword>
<dbReference type="Gene3D" id="3.90.660.20">
    <property type="entry name" value="Protoporphyrinogen oxidase, mitochondrial, domain 2"/>
    <property type="match status" value="1"/>
</dbReference>
<evidence type="ECO:0000256" key="5">
    <source>
        <dbReference type="ARBA" id="ARBA00012402"/>
    </source>
</evidence>
<dbReference type="SUPFAM" id="SSF51905">
    <property type="entry name" value="FAD/NAD(P)-binding domain"/>
    <property type="match status" value="1"/>
</dbReference>
<comment type="subcellular location">
    <subcellularLocation>
        <location evidence="11">Cytoplasm</location>
    </subcellularLocation>
</comment>
<feature type="transmembrane region" description="Helical" evidence="12">
    <location>
        <begin position="6"/>
        <end position="27"/>
    </location>
</feature>
<keyword evidence="12" id="KW-0812">Transmembrane</keyword>
<evidence type="ECO:0000259" key="13">
    <source>
        <dbReference type="Pfam" id="PF01593"/>
    </source>
</evidence>
<comment type="caution">
    <text evidence="14">The sequence shown here is derived from an EMBL/GenBank/DDBJ whole genome shotgun (WGS) entry which is preliminary data.</text>
</comment>
<evidence type="ECO:0000256" key="11">
    <source>
        <dbReference type="RuleBase" id="RU364052"/>
    </source>
</evidence>
<dbReference type="GO" id="GO:0004729">
    <property type="term" value="F:oxygen-dependent protoporphyrinogen oxidase activity"/>
    <property type="evidence" value="ECO:0007669"/>
    <property type="project" value="UniProtKB-UniRule"/>
</dbReference>
<dbReference type="EMBL" id="VIGC01000004">
    <property type="protein sequence ID" value="TQE97212.1"/>
    <property type="molecule type" value="Genomic_DNA"/>
</dbReference>
<keyword evidence="11" id="KW-0963">Cytoplasm</keyword>
<dbReference type="Gene3D" id="3.50.50.60">
    <property type="entry name" value="FAD/NAD(P)-binding domain"/>
    <property type="match status" value="1"/>
</dbReference>
<accession>A0A540VKG4</accession>
<keyword evidence="7 11" id="KW-0285">Flavoprotein</keyword>
<comment type="pathway">
    <text evidence="3 11">Porphyrin-containing compound metabolism; protoheme biosynthesis.</text>
</comment>
<dbReference type="InterPro" id="IPR036188">
    <property type="entry name" value="FAD/NAD-bd_sf"/>
</dbReference>
<comment type="similarity">
    <text evidence="4 11">Belongs to the protoporphyrinogen/coproporphyrinogen oxidase family. Coproporphyrinogen III oxidase subfamily.</text>
</comment>
<comment type="cofactor">
    <cofactor evidence="2 11">
        <name>FAD</name>
        <dbReference type="ChEBI" id="CHEBI:57692"/>
    </cofactor>
</comment>